<dbReference type="InterPro" id="IPR013430">
    <property type="entry name" value="Toxin_antidote_HigA"/>
</dbReference>
<dbReference type="EMBL" id="NFZS01000001">
    <property type="protein sequence ID" value="RAO78058.1"/>
    <property type="molecule type" value="Genomic_DNA"/>
</dbReference>
<keyword evidence="3" id="KW-1185">Reference proteome</keyword>
<name>A0A328P6Z4_9GAMM</name>
<accession>A0A328P6Z4</accession>
<organism evidence="2 3">
    <name type="scientific">Dyella jiangningensis</name>
    <dbReference type="NCBI Taxonomy" id="1379159"/>
    <lineage>
        <taxon>Bacteria</taxon>
        <taxon>Pseudomonadati</taxon>
        <taxon>Pseudomonadota</taxon>
        <taxon>Gammaproteobacteria</taxon>
        <taxon>Lysobacterales</taxon>
        <taxon>Rhodanobacteraceae</taxon>
        <taxon>Dyella</taxon>
    </lineage>
</organism>
<dbReference type="Proteomes" id="UP000248926">
    <property type="component" value="Unassembled WGS sequence"/>
</dbReference>
<evidence type="ECO:0000313" key="2">
    <source>
        <dbReference type="EMBL" id="RAO78058.1"/>
    </source>
</evidence>
<dbReference type="PANTHER" id="PTHR36924:SF1">
    <property type="entry name" value="ANTITOXIN HIGA-1"/>
    <property type="match status" value="1"/>
</dbReference>
<dbReference type="OrthoDB" id="9793869at2"/>
<comment type="caution">
    <text evidence="2">The sequence shown here is derived from an EMBL/GenBank/DDBJ whole genome shotgun (WGS) entry which is preliminary data.</text>
</comment>
<sequence>MYLIKIDPLMDFDSSELLRSPGEVLLTDYLQPNAMPLARFARRTGIPMTMLRQISLGARHIDAEQALRLSMALEPTAAYWLVLQARYDLALVSALWEGRRPPK</sequence>
<dbReference type="GO" id="GO:0003677">
    <property type="term" value="F:DNA binding"/>
    <property type="evidence" value="ECO:0007669"/>
    <property type="project" value="UniProtKB-KW"/>
</dbReference>
<dbReference type="NCBIfam" id="TIGR02607">
    <property type="entry name" value="antidote_HigA"/>
    <property type="match status" value="1"/>
</dbReference>
<evidence type="ECO:0000256" key="1">
    <source>
        <dbReference type="ARBA" id="ARBA00023125"/>
    </source>
</evidence>
<dbReference type="Gene3D" id="1.10.260.40">
    <property type="entry name" value="lambda repressor-like DNA-binding domains"/>
    <property type="match status" value="1"/>
</dbReference>
<dbReference type="PANTHER" id="PTHR36924">
    <property type="entry name" value="ANTITOXIN HIGA-1"/>
    <property type="match status" value="1"/>
</dbReference>
<dbReference type="SUPFAM" id="SSF47413">
    <property type="entry name" value="lambda repressor-like DNA-binding domains"/>
    <property type="match status" value="1"/>
</dbReference>
<keyword evidence="1" id="KW-0238">DNA-binding</keyword>
<dbReference type="RefSeq" id="WP_111982536.1">
    <property type="nucleotide sequence ID" value="NZ_NFZS01000001.1"/>
</dbReference>
<reference evidence="2 3" key="1">
    <citation type="journal article" date="2018" name="Genet. Mol. Biol.">
        <title>The genome sequence of Dyella jiangningensis FCAV SCS01 from a lignocellulose-decomposing microbial consortium metagenome reveals potential for biotechnological applications.</title>
        <authorList>
            <person name="Desiderato J.G."/>
            <person name="Alvarenga D.O."/>
            <person name="Constancio M.T.L."/>
            <person name="Alves L.M.C."/>
            <person name="Varani A.M."/>
        </authorList>
    </citation>
    <scope>NUCLEOTIDE SEQUENCE [LARGE SCALE GENOMIC DNA]</scope>
    <source>
        <strain evidence="2 3">FCAV SCS01</strain>
    </source>
</reference>
<gene>
    <name evidence="2" type="ORF">CA260_09585</name>
</gene>
<protein>
    <submittedName>
        <fullName evidence="2">Addiction module antidote protein, HigA family</fullName>
    </submittedName>
</protein>
<dbReference type="AlphaFoldDB" id="A0A328P6Z4"/>
<proteinExistence type="predicted"/>
<dbReference type="InterPro" id="IPR010982">
    <property type="entry name" value="Lambda_DNA-bd_dom_sf"/>
</dbReference>
<evidence type="ECO:0000313" key="3">
    <source>
        <dbReference type="Proteomes" id="UP000248926"/>
    </source>
</evidence>